<feature type="compositionally biased region" description="Basic and acidic residues" evidence="11">
    <location>
        <begin position="66"/>
        <end position="76"/>
    </location>
</feature>
<keyword evidence="5 9" id="KW-0997">Cell inner membrane</keyword>
<comment type="similarity">
    <text evidence="2 9">Belongs to the membrane fusion protein (MFP) (TC 8.A.1) family.</text>
</comment>
<feature type="coiled-coil region" evidence="10">
    <location>
        <begin position="249"/>
        <end position="283"/>
    </location>
</feature>
<comment type="subcellular location">
    <subcellularLocation>
        <location evidence="1 9">Cell inner membrane</location>
        <topology evidence="1 9">Single-pass membrane protein</topology>
    </subcellularLocation>
</comment>
<feature type="compositionally biased region" description="Gly residues" evidence="11">
    <location>
        <begin position="82"/>
        <end position="93"/>
    </location>
</feature>
<dbReference type="Gene3D" id="2.40.30.170">
    <property type="match status" value="1"/>
</dbReference>
<dbReference type="PANTHER" id="PTHR30386">
    <property type="entry name" value="MEMBRANE FUSION SUBUNIT OF EMRAB-TOLC MULTIDRUG EFFLUX PUMP"/>
    <property type="match status" value="1"/>
</dbReference>
<evidence type="ECO:0000256" key="4">
    <source>
        <dbReference type="ARBA" id="ARBA00022475"/>
    </source>
</evidence>
<feature type="compositionally biased region" description="Basic and acidic residues" evidence="11">
    <location>
        <begin position="1"/>
        <end position="12"/>
    </location>
</feature>
<name>Q8KWC2_9RHOB</name>
<keyword evidence="14" id="KW-0614">Plasmid</keyword>
<keyword evidence="10" id="KW-0175">Coiled coil</keyword>
<evidence type="ECO:0000256" key="8">
    <source>
        <dbReference type="ARBA" id="ARBA00023136"/>
    </source>
</evidence>
<dbReference type="NCBIfam" id="TIGR01843">
    <property type="entry name" value="type_I_hlyD"/>
    <property type="match status" value="1"/>
</dbReference>
<dbReference type="InterPro" id="IPR058982">
    <property type="entry name" value="Beta-barrel_AprE"/>
</dbReference>
<dbReference type="Pfam" id="PF25994">
    <property type="entry name" value="HH_AprE"/>
    <property type="match status" value="1"/>
</dbReference>
<dbReference type="PANTHER" id="PTHR30386:SF17">
    <property type="entry name" value="ALKALINE PROTEASE SECRETION PROTEIN APRE"/>
    <property type="match status" value="1"/>
</dbReference>
<keyword evidence="7 9" id="KW-1133">Transmembrane helix</keyword>
<dbReference type="GO" id="GO:0015031">
    <property type="term" value="P:protein transport"/>
    <property type="evidence" value="ECO:0007669"/>
    <property type="project" value="InterPro"/>
</dbReference>
<reference evidence="14" key="1">
    <citation type="journal article" date="2003" name="Plasmid">
        <title>Nucleotide sequence based characterizations of two cryptic plasmids from the marine bacterium Ruegeria isolate PR1b.</title>
        <authorList>
            <person name="Zhong Z."/>
            <person name="Caspi R."/>
            <person name="Helinski D."/>
            <person name="Knauf V."/>
            <person name="Sykes S."/>
            <person name="O'Byrne C."/>
            <person name="Shea T.P."/>
            <person name="Wilkinson J.E."/>
            <person name="DeLoughery C."/>
            <person name="Toukdarian A."/>
        </authorList>
    </citation>
    <scope>NUCLEOTIDE SEQUENCE</scope>
    <source>
        <strain evidence="14">PR1b</strain>
        <plasmid evidence="14">pSD20</plasmid>
    </source>
</reference>
<evidence type="ECO:0000259" key="12">
    <source>
        <dbReference type="Pfam" id="PF25994"/>
    </source>
</evidence>
<evidence type="ECO:0000256" key="6">
    <source>
        <dbReference type="ARBA" id="ARBA00022692"/>
    </source>
</evidence>
<feature type="transmembrane region" description="Helical" evidence="9">
    <location>
        <begin position="111"/>
        <end position="132"/>
    </location>
</feature>
<dbReference type="InterPro" id="IPR050739">
    <property type="entry name" value="MFP"/>
</dbReference>
<proteinExistence type="inferred from homology"/>
<evidence type="ECO:0000259" key="13">
    <source>
        <dbReference type="Pfam" id="PF26002"/>
    </source>
</evidence>
<organism evidence="14">
    <name type="scientific">Ruegeria sp. PR1b</name>
    <dbReference type="NCBI Taxonomy" id="185588"/>
    <lineage>
        <taxon>Bacteria</taxon>
        <taxon>Pseudomonadati</taxon>
        <taxon>Pseudomonadota</taxon>
        <taxon>Alphaproteobacteria</taxon>
        <taxon>Rhodobacterales</taxon>
        <taxon>Roseobacteraceae</taxon>
        <taxon>Ruegeria</taxon>
    </lineage>
</organism>
<dbReference type="Pfam" id="PF26002">
    <property type="entry name" value="Beta-barrel_AprE"/>
    <property type="match status" value="1"/>
</dbReference>
<dbReference type="AlphaFoldDB" id="Q8KWC2"/>
<dbReference type="InterPro" id="IPR058781">
    <property type="entry name" value="HH_AprE-like"/>
</dbReference>
<evidence type="ECO:0000256" key="9">
    <source>
        <dbReference type="RuleBase" id="RU365093"/>
    </source>
</evidence>
<keyword evidence="4 9" id="KW-1003">Cell membrane</keyword>
<evidence type="ECO:0000256" key="5">
    <source>
        <dbReference type="ARBA" id="ARBA00022519"/>
    </source>
</evidence>
<dbReference type="Gene3D" id="2.40.50.100">
    <property type="match status" value="1"/>
</dbReference>
<dbReference type="EMBL" id="AF416330">
    <property type="protein sequence ID" value="AAN05141.1"/>
    <property type="molecule type" value="Genomic_DNA"/>
</dbReference>
<evidence type="ECO:0000256" key="7">
    <source>
        <dbReference type="ARBA" id="ARBA00022989"/>
    </source>
</evidence>
<geneLocation type="plasmid" evidence="14">
    <name>pSD20</name>
</geneLocation>
<dbReference type="GO" id="GO:0005886">
    <property type="term" value="C:plasma membrane"/>
    <property type="evidence" value="ECO:0007669"/>
    <property type="project" value="UniProtKB-SubCell"/>
</dbReference>
<evidence type="ECO:0000256" key="1">
    <source>
        <dbReference type="ARBA" id="ARBA00004377"/>
    </source>
</evidence>
<evidence type="ECO:0000313" key="14">
    <source>
        <dbReference type="EMBL" id="AAN05141.1"/>
    </source>
</evidence>
<dbReference type="InterPro" id="IPR010129">
    <property type="entry name" value="T1SS_HlyD"/>
</dbReference>
<evidence type="ECO:0000256" key="2">
    <source>
        <dbReference type="ARBA" id="ARBA00009477"/>
    </source>
</evidence>
<evidence type="ECO:0000256" key="3">
    <source>
        <dbReference type="ARBA" id="ARBA00022448"/>
    </source>
</evidence>
<feature type="domain" description="AprE-like long alpha-helical hairpin" evidence="12">
    <location>
        <begin position="188"/>
        <end position="378"/>
    </location>
</feature>
<evidence type="ECO:0000256" key="10">
    <source>
        <dbReference type="SAM" id="Coils"/>
    </source>
</evidence>
<dbReference type="PRINTS" id="PR01490">
    <property type="entry name" value="RTXTOXIND"/>
</dbReference>
<keyword evidence="3 9" id="KW-0813">Transport</keyword>
<feature type="region of interest" description="Disordered" evidence="11">
    <location>
        <begin position="1"/>
        <end position="101"/>
    </location>
</feature>
<feature type="domain" description="AprE-like beta-barrel" evidence="13">
    <location>
        <begin position="420"/>
        <end position="510"/>
    </location>
</feature>
<evidence type="ECO:0000256" key="11">
    <source>
        <dbReference type="SAM" id="MobiDB-lite"/>
    </source>
</evidence>
<accession>Q8KWC2</accession>
<keyword evidence="6 9" id="KW-0812">Transmembrane</keyword>
<sequence length="535" mass="58234">MRHASGDREGRDGSLWPARTGDQAVQRPETGQSAGAATGPGCGQCRPAHRPVHRAAQGPGASPGNREGRRPSHGDDGQPAPRGGGAGRGGTGARGARYMSGTSGQWSARSAVIAGCLGLLLLVGGFGSWAMLHSISGAVVASGRIEVEHNRQVVQHIDGGTVDEILVAEGDRVTAGDLLIRLDSSALRSELVITEGQLFELMARRGRLEAERDGAEEITFDPELKTTAATRPDVAELMQGQVNQFEAARSAEAKQREQLHKRISQIEQQISGLQAQQASARRQLELISSEVESQQGLLEKGLTQAAQVLNLRRTKASLEGRLGELVANEAQSRGRITELEIQILNLDSARREEAITRMRDLRYQELEMAETRRNLKDRLSRLDIVAPVSGVVYGLTVQTPRAVIRPAEPLLYLVPQDRPLIIAAKVHTTDIDQIFIGQPVSLRLPALDQRSTPELSGQVVLISADAFRDETTGEPFYRVEIALDPEEVARLPEDILLIPGMPVESYIRTQDHTPMAYLLKPFTDYFVQAADHLHL</sequence>
<protein>
    <recommendedName>
        <fullName evidence="9">Membrane fusion protein (MFP) family protein</fullName>
    </recommendedName>
</protein>
<keyword evidence="8 9" id="KW-0472">Membrane</keyword>